<reference evidence="1 2" key="1">
    <citation type="submission" date="2018-07" db="EMBL/GenBank/DDBJ databases">
        <title>Genomic Encyclopedia of Type Strains, Phase III (KMG-III): the genomes of soil and plant-associated and newly described type strains.</title>
        <authorList>
            <person name="Whitman W."/>
        </authorList>
    </citation>
    <scope>NUCLEOTIDE SEQUENCE [LARGE SCALE GENOMIC DNA]</scope>
    <source>
        <strain evidence="1 2">CECT 8333</strain>
    </source>
</reference>
<protein>
    <submittedName>
        <fullName evidence="1">Uncharacterized protein</fullName>
    </submittedName>
</protein>
<dbReference type="InterPro" id="IPR016181">
    <property type="entry name" value="Acyl_CoA_acyltransferase"/>
</dbReference>
<accession>A0A369BNR3</accession>
<evidence type="ECO:0000313" key="1">
    <source>
        <dbReference type="EMBL" id="RCX23183.1"/>
    </source>
</evidence>
<proteinExistence type="predicted"/>
<dbReference type="EMBL" id="QPJW01000001">
    <property type="protein sequence ID" value="RCX23183.1"/>
    <property type="molecule type" value="Genomic_DNA"/>
</dbReference>
<name>A0A369BNR3_9BACL</name>
<dbReference type="Gene3D" id="3.40.630.30">
    <property type="match status" value="1"/>
</dbReference>
<dbReference type="SUPFAM" id="SSF55729">
    <property type="entry name" value="Acyl-CoA N-acyltransferases (Nat)"/>
    <property type="match status" value="1"/>
</dbReference>
<dbReference type="Proteomes" id="UP000253090">
    <property type="component" value="Unassembled WGS sequence"/>
</dbReference>
<dbReference type="RefSeq" id="WP_245954455.1">
    <property type="nucleotide sequence ID" value="NZ_QPJW01000001.1"/>
</dbReference>
<gene>
    <name evidence="1" type="ORF">DFP94_101777</name>
</gene>
<evidence type="ECO:0000313" key="2">
    <source>
        <dbReference type="Proteomes" id="UP000253090"/>
    </source>
</evidence>
<organism evidence="1 2">
    <name type="scientific">Fontibacillus phaseoli</name>
    <dbReference type="NCBI Taxonomy" id="1416533"/>
    <lineage>
        <taxon>Bacteria</taxon>
        <taxon>Bacillati</taxon>
        <taxon>Bacillota</taxon>
        <taxon>Bacilli</taxon>
        <taxon>Bacillales</taxon>
        <taxon>Paenibacillaceae</taxon>
        <taxon>Fontibacillus</taxon>
    </lineage>
</organism>
<keyword evidence="2" id="KW-1185">Reference proteome</keyword>
<comment type="caution">
    <text evidence="1">The sequence shown here is derived from an EMBL/GenBank/DDBJ whole genome shotgun (WGS) entry which is preliminary data.</text>
</comment>
<dbReference type="AlphaFoldDB" id="A0A369BNR3"/>
<sequence length="89" mass="10514">MKNYFLKTARLGFSHWQHSDLDLAFSLWGEPAVTKFISSDGLYSNEQIKGRLIKEIQTEVLFRVQYWPAFELETNDFIGCCVRHRKEDL</sequence>